<sequence length="84" mass="9411">MEEFGETKFLKRMHGKTLAFIGDSLGRQQFQSLMCMVTGGKDRPDVLDVGKDYGLVKSRGAVRPRWVGLSVSKHQHPHTILLVS</sequence>
<proteinExistence type="predicted"/>
<gene>
    <name evidence="1" type="ORF">MLD38_006201</name>
</gene>
<accession>A0ACB9RLS9</accession>
<keyword evidence="2" id="KW-1185">Reference proteome</keyword>
<comment type="caution">
    <text evidence="1">The sequence shown here is derived from an EMBL/GenBank/DDBJ whole genome shotgun (WGS) entry which is preliminary data.</text>
</comment>
<organism evidence="1 2">
    <name type="scientific">Melastoma candidum</name>
    <dbReference type="NCBI Taxonomy" id="119954"/>
    <lineage>
        <taxon>Eukaryota</taxon>
        <taxon>Viridiplantae</taxon>
        <taxon>Streptophyta</taxon>
        <taxon>Embryophyta</taxon>
        <taxon>Tracheophyta</taxon>
        <taxon>Spermatophyta</taxon>
        <taxon>Magnoliopsida</taxon>
        <taxon>eudicotyledons</taxon>
        <taxon>Gunneridae</taxon>
        <taxon>Pentapetalae</taxon>
        <taxon>rosids</taxon>
        <taxon>malvids</taxon>
        <taxon>Myrtales</taxon>
        <taxon>Melastomataceae</taxon>
        <taxon>Melastomatoideae</taxon>
        <taxon>Melastomateae</taxon>
        <taxon>Melastoma</taxon>
    </lineage>
</organism>
<evidence type="ECO:0000313" key="2">
    <source>
        <dbReference type="Proteomes" id="UP001057402"/>
    </source>
</evidence>
<reference evidence="2" key="1">
    <citation type="journal article" date="2023" name="Front. Plant Sci.">
        <title>Chromosomal-level genome assembly of Melastoma candidum provides insights into trichome evolution.</title>
        <authorList>
            <person name="Zhong Y."/>
            <person name="Wu W."/>
            <person name="Sun C."/>
            <person name="Zou P."/>
            <person name="Liu Y."/>
            <person name="Dai S."/>
            <person name="Zhou R."/>
        </authorList>
    </citation>
    <scope>NUCLEOTIDE SEQUENCE [LARGE SCALE GENOMIC DNA]</scope>
</reference>
<dbReference type="Proteomes" id="UP001057402">
    <property type="component" value="Chromosome 3"/>
</dbReference>
<name>A0ACB9RLS9_9MYRT</name>
<protein>
    <submittedName>
        <fullName evidence="1">Uncharacterized protein</fullName>
    </submittedName>
</protein>
<dbReference type="EMBL" id="CM042882">
    <property type="protein sequence ID" value="KAI4379965.1"/>
    <property type="molecule type" value="Genomic_DNA"/>
</dbReference>
<evidence type="ECO:0000313" key="1">
    <source>
        <dbReference type="EMBL" id="KAI4379965.1"/>
    </source>
</evidence>